<evidence type="ECO:0000313" key="1">
    <source>
        <dbReference type="EMBL" id="ADU27931.1"/>
    </source>
</evidence>
<dbReference type="AlphaFoldDB" id="E6U5B8"/>
<sequence length="113" mass="12425">MVKITIFVVVFCLISGILGSIVRGISSQQHKDYLAVTSMNFSDIHVGQSINLQNYDVEVKSGNTSILQFRTSDDHGLFSDNKDIIWGAGVGDTTLMICDKSSDAYKIVKVHVE</sequence>
<dbReference type="Proteomes" id="UP000001551">
    <property type="component" value="Chromosome"/>
</dbReference>
<reference evidence="1" key="2">
    <citation type="submission" date="2010-12" db="EMBL/GenBank/DDBJ databases">
        <authorList>
            <consortium name="US DOE Joint Genome Institute"/>
            <person name="Lucas S."/>
            <person name="Copeland A."/>
            <person name="Lapidus A."/>
            <person name="Cheng J.-F."/>
            <person name="Bruce D."/>
            <person name="Goodwin L."/>
            <person name="Pitluck S."/>
            <person name="Chertkov O."/>
            <person name="Misra M."/>
            <person name="Detter J.C."/>
            <person name="Han C."/>
            <person name="Tapia R."/>
            <person name="Land M."/>
            <person name="Hauser L."/>
            <person name="Jeffries C."/>
            <person name="Kyrpides N."/>
            <person name="Ivanova N."/>
            <person name="Mikhailova N."/>
            <person name="Wang A."/>
            <person name="Mouttaki H."/>
            <person name="He Z."/>
            <person name="Zhou J."/>
            <person name="Hemme C.L."/>
            <person name="Woyke T."/>
        </authorList>
    </citation>
    <scope>NUCLEOTIDE SEQUENCE</scope>
    <source>
        <strain evidence="1">YUAN-3</strain>
    </source>
</reference>
<organism evidence="1 2">
    <name type="scientific">Ethanoligenens harbinense (strain DSM 18485 / JCM 12961 / CGMCC 1.5033 / YUAN-3)</name>
    <dbReference type="NCBI Taxonomy" id="663278"/>
    <lineage>
        <taxon>Bacteria</taxon>
        <taxon>Bacillati</taxon>
        <taxon>Bacillota</taxon>
        <taxon>Clostridia</taxon>
        <taxon>Eubacteriales</taxon>
        <taxon>Oscillospiraceae</taxon>
        <taxon>Ethanoligenens</taxon>
    </lineage>
</organism>
<proteinExistence type="predicted"/>
<dbReference type="HOGENOM" id="CLU_166720_0_0_9"/>
<evidence type="ECO:0000313" key="2">
    <source>
        <dbReference type="Proteomes" id="UP000001551"/>
    </source>
</evidence>
<keyword evidence="2" id="KW-1185">Reference proteome</keyword>
<protein>
    <submittedName>
        <fullName evidence="1">Uncharacterized protein</fullName>
    </submittedName>
</protein>
<dbReference type="STRING" id="663278.Ethha_2436"/>
<dbReference type="EMBL" id="CP002400">
    <property type="protein sequence ID" value="ADU27931.1"/>
    <property type="molecule type" value="Genomic_DNA"/>
</dbReference>
<reference evidence="1" key="1">
    <citation type="submission" date="2010-12" db="EMBL/GenBank/DDBJ databases">
        <title>Complete sequence of Ethanoligenens harbinense YUAN-3.</title>
        <authorList>
            <person name="Lucas S."/>
            <person name="Copeland A."/>
            <person name="Lapidus A."/>
            <person name="Cheng J.-F."/>
            <person name="Bruce D."/>
            <person name="Goodwin L."/>
            <person name="Pitluck S."/>
            <person name="Chertkov O."/>
            <person name="Misra M."/>
            <person name="Detter J.C."/>
            <person name="Han C."/>
            <person name="Tapia R."/>
            <person name="Land M."/>
            <person name="Hauser L."/>
            <person name="Jeffries C."/>
            <person name="Kyrpides N."/>
            <person name="Ivanova N."/>
            <person name="Mikhailova N."/>
            <person name="Wang A."/>
            <person name="Mouttaki H."/>
            <person name="He Z."/>
            <person name="Zhou J."/>
            <person name="Hemme C.L."/>
            <person name="Woyke T."/>
        </authorList>
    </citation>
    <scope>NUCLEOTIDE SEQUENCE [LARGE SCALE GENOMIC DNA]</scope>
    <source>
        <strain evidence="1">YUAN-3</strain>
    </source>
</reference>
<dbReference type="KEGG" id="eha:Ethha_2436"/>
<name>E6U5B8_ETHHY</name>
<gene>
    <name evidence="1" type="ordered locus">Ethha_2436</name>
</gene>
<dbReference type="RefSeq" id="WP_013486274.1">
    <property type="nucleotide sequence ID" value="NC_014828.1"/>
</dbReference>
<accession>E6U5B8</accession>